<dbReference type="GO" id="GO:0005615">
    <property type="term" value="C:extracellular space"/>
    <property type="evidence" value="ECO:0007669"/>
    <property type="project" value="TreeGrafter"/>
</dbReference>
<dbReference type="GO" id="GO:0006508">
    <property type="term" value="P:proteolysis"/>
    <property type="evidence" value="ECO:0007669"/>
    <property type="project" value="TreeGrafter"/>
</dbReference>
<dbReference type="InterPro" id="IPR042097">
    <property type="entry name" value="Aminopeptidase_N-like_N_sf"/>
</dbReference>
<accession>A0A4Z2EPE0</accession>
<reference evidence="3 4" key="1">
    <citation type="submission" date="2019-03" db="EMBL/GenBank/DDBJ databases">
        <title>First draft genome of Liparis tanakae, snailfish: a comprehensive survey of snailfish specific genes.</title>
        <authorList>
            <person name="Kim W."/>
            <person name="Song I."/>
            <person name="Jeong J.-H."/>
            <person name="Kim D."/>
            <person name="Kim S."/>
            <person name="Ryu S."/>
            <person name="Song J.Y."/>
            <person name="Lee S.K."/>
        </authorList>
    </citation>
    <scope>NUCLEOTIDE SEQUENCE [LARGE SCALE GENOMIC DNA]</scope>
    <source>
        <tissue evidence="3">Muscle</tissue>
    </source>
</reference>
<keyword evidence="3" id="KW-0378">Hydrolase</keyword>
<protein>
    <submittedName>
        <fullName evidence="3">Aminopeptidase N</fullName>
    </submittedName>
</protein>
<dbReference type="OrthoDB" id="510539at2759"/>
<dbReference type="GO" id="GO:0043171">
    <property type="term" value="P:peptide catabolic process"/>
    <property type="evidence" value="ECO:0007669"/>
    <property type="project" value="TreeGrafter"/>
</dbReference>
<evidence type="ECO:0000313" key="3">
    <source>
        <dbReference type="EMBL" id="TNN30663.1"/>
    </source>
</evidence>
<feature type="region of interest" description="Disordered" evidence="1">
    <location>
        <begin position="40"/>
        <end position="65"/>
    </location>
</feature>
<name>A0A4Z2EPE0_9TELE</name>
<comment type="caution">
    <text evidence="3">The sequence shown here is derived from an EMBL/GenBank/DDBJ whole genome shotgun (WGS) entry which is preliminary data.</text>
</comment>
<dbReference type="GO" id="GO:0008270">
    <property type="term" value="F:zinc ion binding"/>
    <property type="evidence" value="ECO:0007669"/>
    <property type="project" value="TreeGrafter"/>
</dbReference>
<dbReference type="GO" id="GO:0005886">
    <property type="term" value="C:plasma membrane"/>
    <property type="evidence" value="ECO:0007669"/>
    <property type="project" value="TreeGrafter"/>
</dbReference>
<dbReference type="SUPFAM" id="SSF63737">
    <property type="entry name" value="Leukotriene A4 hydrolase N-terminal domain"/>
    <property type="match status" value="1"/>
</dbReference>
<dbReference type="AlphaFoldDB" id="A0A4Z2EPE0"/>
<keyword evidence="3" id="KW-0031">Aminopeptidase</keyword>
<dbReference type="PANTHER" id="PTHR11533">
    <property type="entry name" value="PROTEASE M1 ZINC METALLOPROTEASE"/>
    <property type="match status" value="1"/>
</dbReference>
<dbReference type="Pfam" id="PF17900">
    <property type="entry name" value="Peptidase_M1_N"/>
    <property type="match status" value="1"/>
</dbReference>
<gene>
    <name evidence="3" type="primary">ANPEP_2</name>
    <name evidence="3" type="ORF">EYF80_059185</name>
</gene>
<organism evidence="3 4">
    <name type="scientific">Liparis tanakae</name>
    <name type="common">Tanaka's snailfish</name>
    <dbReference type="NCBI Taxonomy" id="230148"/>
    <lineage>
        <taxon>Eukaryota</taxon>
        <taxon>Metazoa</taxon>
        <taxon>Chordata</taxon>
        <taxon>Craniata</taxon>
        <taxon>Vertebrata</taxon>
        <taxon>Euteleostomi</taxon>
        <taxon>Actinopterygii</taxon>
        <taxon>Neopterygii</taxon>
        <taxon>Teleostei</taxon>
        <taxon>Neoteleostei</taxon>
        <taxon>Acanthomorphata</taxon>
        <taxon>Eupercaria</taxon>
        <taxon>Perciformes</taxon>
        <taxon>Cottioidei</taxon>
        <taxon>Cottales</taxon>
        <taxon>Liparidae</taxon>
        <taxon>Liparis</taxon>
    </lineage>
</organism>
<dbReference type="EMBL" id="SRLO01004250">
    <property type="protein sequence ID" value="TNN30663.1"/>
    <property type="molecule type" value="Genomic_DNA"/>
</dbReference>
<sequence length="203" mass="22396">MGKGFYVSKAVGLVAVVLCAGALATIIALSVVYSQEKTKSNQQVSPTDAGTTSKPPITPPPSNELWDKYRLPKVLKPDHYNVTLWPRLTLNATTGLYIFTGESSVAFTCTEETDLILIHSNKLNYTTLENNHLARLRSATSGVKAPSIKLSWLQTETQYLVLQLDGKLSKDHIYHLDTVFTGELADDLGGFYRSQYEEDGVIK</sequence>
<feature type="compositionally biased region" description="Polar residues" evidence="1">
    <location>
        <begin position="40"/>
        <end position="50"/>
    </location>
</feature>
<dbReference type="Proteomes" id="UP000314294">
    <property type="component" value="Unassembled WGS sequence"/>
</dbReference>
<feature type="domain" description="Aminopeptidase N-like N-terminal" evidence="2">
    <location>
        <begin position="76"/>
        <end position="201"/>
    </location>
</feature>
<dbReference type="PANTHER" id="PTHR11533:SF172">
    <property type="entry name" value="AMINOPEPTIDASE N"/>
    <property type="match status" value="1"/>
</dbReference>
<keyword evidence="3" id="KW-0645">Protease</keyword>
<dbReference type="InterPro" id="IPR045357">
    <property type="entry name" value="Aminopeptidase_N-like_N"/>
</dbReference>
<evidence type="ECO:0000313" key="4">
    <source>
        <dbReference type="Proteomes" id="UP000314294"/>
    </source>
</evidence>
<dbReference type="GO" id="GO:0042277">
    <property type="term" value="F:peptide binding"/>
    <property type="evidence" value="ECO:0007669"/>
    <property type="project" value="TreeGrafter"/>
</dbReference>
<dbReference type="InterPro" id="IPR050344">
    <property type="entry name" value="Peptidase_M1_aminopeptidases"/>
</dbReference>
<evidence type="ECO:0000259" key="2">
    <source>
        <dbReference type="Pfam" id="PF17900"/>
    </source>
</evidence>
<keyword evidence="4" id="KW-1185">Reference proteome</keyword>
<dbReference type="Gene3D" id="2.60.40.1730">
    <property type="entry name" value="tricorn interacting facor f3 domain"/>
    <property type="match status" value="1"/>
</dbReference>
<dbReference type="GO" id="GO:0005737">
    <property type="term" value="C:cytoplasm"/>
    <property type="evidence" value="ECO:0007669"/>
    <property type="project" value="TreeGrafter"/>
</dbReference>
<evidence type="ECO:0000256" key="1">
    <source>
        <dbReference type="SAM" id="MobiDB-lite"/>
    </source>
</evidence>
<proteinExistence type="predicted"/>
<dbReference type="GO" id="GO:0070006">
    <property type="term" value="F:metalloaminopeptidase activity"/>
    <property type="evidence" value="ECO:0007669"/>
    <property type="project" value="TreeGrafter"/>
</dbReference>